<reference evidence="3 4" key="1">
    <citation type="journal article" date="2016" name="Mol. Biol. Evol.">
        <title>Comparative Genomics of Early-Diverging Mushroom-Forming Fungi Provides Insights into the Origins of Lignocellulose Decay Capabilities.</title>
        <authorList>
            <person name="Nagy L.G."/>
            <person name="Riley R."/>
            <person name="Tritt A."/>
            <person name="Adam C."/>
            <person name="Daum C."/>
            <person name="Floudas D."/>
            <person name="Sun H."/>
            <person name="Yadav J.S."/>
            <person name="Pangilinan J."/>
            <person name="Larsson K.H."/>
            <person name="Matsuura K."/>
            <person name="Barry K."/>
            <person name="Labutti K."/>
            <person name="Kuo R."/>
            <person name="Ohm R.A."/>
            <person name="Bhattacharya S.S."/>
            <person name="Shirouzu T."/>
            <person name="Yoshinaga Y."/>
            <person name="Martin F.M."/>
            <person name="Grigoriev I.V."/>
            <person name="Hibbett D.S."/>
        </authorList>
    </citation>
    <scope>NUCLEOTIDE SEQUENCE [LARGE SCALE GENOMIC DNA]</scope>
    <source>
        <strain evidence="3 4">HHB12029</strain>
    </source>
</reference>
<evidence type="ECO:0000256" key="2">
    <source>
        <dbReference type="SAM" id="Phobius"/>
    </source>
</evidence>
<feature type="compositionally biased region" description="Basic and acidic residues" evidence="1">
    <location>
        <begin position="432"/>
        <end position="450"/>
    </location>
</feature>
<accession>A0A165MNU7</accession>
<sequence>MQQPPPPTRTKDGARYIYLAPLLSTPTLLILTFIMGSVGTAQKGTKRSFAQFSAESPEAQPLPVDASLFTALVATKDDTHKKSHYIPPNEKDSATTISMYHVQHTNSSQPNARLAAVADFEFFPRGLNRDLLLRGTTTRGAWEARAAEVAAQNGNAGIVILATIFGPRVSASEAGTIASLICTTLERTYNCTGLEGFAFQLDPNVKNLDAASGRTIAIFGMSTENGKAAAARYAHCASVDDETTIAFGVQLWDMPPNTHVATFEKINHLANPTDKTRSEILRHIADHIRARKDNIGAFLTGNVKRFWGSGKLAHDWMDLLIDSLYIDIVVDIDGQGKRKVIINVYALGVFADQWSVEQWADQLVGDTIALGSYGTTYRAKRIHCGYCHDTDHHVRICRIPKHSAWFHSPDTAKKTRAQPEEAGWTTVRRERKSNDNRVARKKRDNHEPESKRRRRS</sequence>
<keyword evidence="2" id="KW-0472">Membrane</keyword>
<proteinExistence type="predicted"/>
<feature type="region of interest" description="Disordered" evidence="1">
    <location>
        <begin position="409"/>
        <end position="456"/>
    </location>
</feature>
<protein>
    <submittedName>
        <fullName evidence="3">Uncharacterized protein</fullName>
    </submittedName>
</protein>
<name>A0A165MNU7_EXIGL</name>
<feature type="transmembrane region" description="Helical" evidence="2">
    <location>
        <begin position="16"/>
        <end position="38"/>
    </location>
</feature>
<evidence type="ECO:0000313" key="3">
    <source>
        <dbReference type="EMBL" id="KZV99540.1"/>
    </source>
</evidence>
<dbReference type="InParanoid" id="A0A165MNU7"/>
<keyword evidence="2" id="KW-0812">Transmembrane</keyword>
<keyword evidence="2" id="KW-1133">Transmembrane helix</keyword>
<evidence type="ECO:0000256" key="1">
    <source>
        <dbReference type="SAM" id="MobiDB-lite"/>
    </source>
</evidence>
<gene>
    <name evidence="3" type="ORF">EXIGLDRAFT_762420</name>
</gene>
<dbReference type="Proteomes" id="UP000077266">
    <property type="component" value="Unassembled WGS sequence"/>
</dbReference>
<organism evidence="3 4">
    <name type="scientific">Exidia glandulosa HHB12029</name>
    <dbReference type="NCBI Taxonomy" id="1314781"/>
    <lineage>
        <taxon>Eukaryota</taxon>
        <taxon>Fungi</taxon>
        <taxon>Dikarya</taxon>
        <taxon>Basidiomycota</taxon>
        <taxon>Agaricomycotina</taxon>
        <taxon>Agaricomycetes</taxon>
        <taxon>Auriculariales</taxon>
        <taxon>Exidiaceae</taxon>
        <taxon>Exidia</taxon>
    </lineage>
</organism>
<keyword evidence="4" id="KW-1185">Reference proteome</keyword>
<dbReference type="AlphaFoldDB" id="A0A165MNU7"/>
<feature type="compositionally biased region" description="Basic and acidic residues" evidence="1">
    <location>
        <begin position="410"/>
        <end position="419"/>
    </location>
</feature>
<dbReference type="EMBL" id="KV425908">
    <property type="protein sequence ID" value="KZV99540.1"/>
    <property type="molecule type" value="Genomic_DNA"/>
</dbReference>
<evidence type="ECO:0000313" key="4">
    <source>
        <dbReference type="Proteomes" id="UP000077266"/>
    </source>
</evidence>